<gene>
    <name evidence="3" type="ORF">EGT50_14925</name>
</gene>
<evidence type="ECO:0000313" key="4">
    <source>
        <dbReference type="Proteomes" id="UP000283479"/>
    </source>
</evidence>
<evidence type="ECO:0000256" key="2">
    <source>
        <dbReference type="SAM" id="SignalP"/>
    </source>
</evidence>
<dbReference type="OrthoDB" id="9916756at2"/>
<sequence>MGFIRKAMVVVAVTLGLTAGASGIAQANTAAPEPSVQVISPSAPAATIVDVAADGARSSLDTVVTSVLLPVALPVALPFIITALAMICVAATNPDNLSLQGLGELCPSFGSS</sequence>
<dbReference type="EMBL" id="RKLO01000006">
    <property type="protein sequence ID" value="RVW00635.1"/>
    <property type="molecule type" value="Genomic_DNA"/>
</dbReference>
<dbReference type="RefSeq" id="WP_127955426.1">
    <property type="nucleotide sequence ID" value="NZ_RKLO01000006.1"/>
</dbReference>
<keyword evidence="1" id="KW-0472">Membrane</keyword>
<feature type="chain" id="PRO_5018766497" evidence="2">
    <location>
        <begin position="28"/>
        <end position="112"/>
    </location>
</feature>
<dbReference type="AlphaFoldDB" id="A0A3S3B120"/>
<reference evidence="3 4" key="1">
    <citation type="submission" date="2018-11" db="EMBL/GenBank/DDBJ databases">
        <title>Rhodococcus spongicola sp. nov. and Rhodococcus xishaensis sp. nov. from marine sponges.</title>
        <authorList>
            <person name="Li L."/>
            <person name="Lin H.W."/>
        </authorList>
    </citation>
    <scope>NUCLEOTIDE SEQUENCE [LARGE SCALE GENOMIC DNA]</scope>
    <source>
        <strain evidence="3 4">LHW51113</strain>
    </source>
</reference>
<feature type="signal peptide" evidence="2">
    <location>
        <begin position="1"/>
        <end position="27"/>
    </location>
</feature>
<proteinExistence type="predicted"/>
<keyword evidence="1" id="KW-1133">Transmembrane helix</keyword>
<keyword evidence="1" id="KW-0812">Transmembrane</keyword>
<keyword evidence="4" id="KW-1185">Reference proteome</keyword>
<evidence type="ECO:0000256" key="1">
    <source>
        <dbReference type="SAM" id="Phobius"/>
    </source>
</evidence>
<name>A0A3S3B120_9NOCA</name>
<protein>
    <submittedName>
        <fullName evidence="3">Uncharacterized protein</fullName>
    </submittedName>
</protein>
<feature type="transmembrane region" description="Helical" evidence="1">
    <location>
        <begin position="67"/>
        <end position="91"/>
    </location>
</feature>
<dbReference type="Proteomes" id="UP000283479">
    <property type="component" value="Unassembled WGS sequence"/>
</dbReference>
<keyword evidence="2" id="KW-0732">Signal</keyword>
<comment type="caution">
    <text evidence="3">The sequence shown here is derived from an EMBL/GenBank/DDBJ whole genome shotgun (WGS) entry which is preliminary data.</text>
</comment>
<evidence type="ECO:0000313" key="3">
    <source>
        <dbReference type="EMBL" id="RVW00635.1"/>
    </source>
</evidence>
<accession>A0A3S3B120</accession>
<organism evidence="3 4">
    <name type="scientific">Rhodococcus xishaensis</name>
    <dbReference type="NCBI Taxonomy" id="2487364"/>
    <lineage>
        <taxon>Bacteria</taxon>
        <taxon>Bacillati</taxon>
        <taxon>Actinomycetota</taxon>
        <taxon>Actinomycetes</taxon>
        <taxon>Mycobacteriales</taxon>
        <taxon>Nocardiaceae</taxon>
        <taxon>Rhodococcus</taxon>
    </lineage>
</organism>